<organism evidence="1">
    <name type="scientific">Dichomitus squalens</name>
    <dbReference type="NCBI Taxonomy" id="114155"/>
    <lineage>
        <taxon>Eukaryota</taxon>
        <taxon>Fungi</taxon>
        <taxon>Dikarya</taxon>
        <taxon>Basidiomycota</taxon>
        <taxon>Agaricomycotina</taxon>
        <taxon>Agaricomycetes</taxon>
        <taxon>Polyporales</taxon>
        <taxon>Polyporaceae</taxon>
        <taxon>Dichomitus</taxon>
    </lineage>
</organism>
<protein>
    <recommendedName>
        <fullName evidence="2">PPM-type phosphatase domain-containing protein</fullName>
    </recommendedName>
</protein>
<sequence>MVCESWEILGQKWLFLAICDGHGGPATADCVTRKLPNGIRLALEDILENTLSNQLDWGNMEVAQPIIASMLSQMVEALNGLIGEAVRKLCRHPNALREEQARALVESEKYRERLLGAFNRSTLAAALVNVTHQFMWAVGVGDSSVALSIADPDGSRRAHRLCDMHTLKDPQEYFRAWMCHGQGETDIIEHDRILGWVEPPRTHQDAAICDCYAVRSIYRSTTLSGQRSSLDAVLG</sequence>
<dbReference type="GO" id="GO:0043169">
    <property type="term" value="F:cation binding"/>
    <property type="evidence" value="ECO:0007669"/>
    <property type="project" value="InterPro"/>
</dbReference>
<dbReference type="PROSITE" id="PS01032">
    <property type="entry name" value="PPM_1"/>
    <property type="match status" value="1"/>
</dbReference>
<evidence type="ECO:0000313" key="1">
    <source>
        <dbReference type="EMBL" id="TBU32600.1"/>
    </source>
</evidence>
<dbReference type="OrthoDB" id="19329at2759"/>
<dbReference type="Proteomes" id="UP000292957">
    <property type="component" value="Unassembled WGS sequence"/>
</dbReference>
<evidence type="ECO:0008006" key="2">
    <source>
        <dbReference type="Google" id="ProtNLM"/>
    </source>
</evidence>
<dbReference type="InterPro" id="IPR000222">
    <property type="entry name" value="PP2C_BS"/>
</dbReference>
<dbReference type="Gene3D" id="3.60.40.10">
    <property type="entry name" value="PPM-type phosphatase domain"/>
    <property type="match status" value="1"/>
</dbReference>
<dbReference type="SUPFAM" id="SSF81606">
    <property type="entry name" value="PP2C-like"/>
    <property type="match status" value="1"/>
</dbReference>
<accession>A0A4Q9MX09</accession>
<reference evidence="1" key="1">
    <citation type="submission" date="2019-01" db="EMBL/GenBank/DDBJ databases">
        <title>Draft genome sequences of three monokaryotic isolates of the white-rot basidiomycete fungus Dichomitus squalens.</title>
        <authorList>
            <consortium name="DOE Joint Genome Institute"/>
            <person name="Lopez S.C."/>
            <person name="Andreopoulos B."/>
            <person name="Pangilinan J."/>
            <person name="Lipzen A."/>
            <person name="Riley R."/>
            <person name="Ahrendt S."/>
            <person name="Ng V."/>
            <person name="Barry K."/>
            <person name="Daum C."/>
            <person name="Grigoriev I.V."/>
            <person name="Hilden K.S."/>
            <person name="Makela M.R."/>
            <person name="de Vries R.P."/>
        </authorList>
    </citation>
    <scope>NUCLEOTIDE SEQUENCE [LARGE SCALE GENOMIC DNA]</scope>
    <source>
        <strain evidence="1">OM18370.1</strain>
    </source>
</reference>
<gene>
    <name evidence="1" type="ORF">BD311DRAFT_545926</name>
</gene>
<proteinExistence type="predicted"/>
<dbReference type="EMBL" id="ML143394">
    <property type="protein sequence ID" value="TBU32600.1"/>
    <property type="molecule type" value="Genomic_DNA"/>
</dbReference>
<dbReference type="AlphaFoldDB" id="A0A4Q9MX09"/>
<name>A0A4Q9MX09_9APHY</name>
<dbReference type="InterPro" id="IPR036457">
    <property type="entry name" value="PPM-type-like_dom_sf"/>
</dbReference>